<evidence type="ECO:0000313" key="2">
    <source>
        <dbReference type="EMBL" id="KAF7351211.1"/>
    </source>
</evidence>
<dbReference type="OrthoDB" id="3060022at2759"/>
<reference evidence="2" key="1">
    <citation type="submission" date="2020-05" db="EMBL/GenBank/DDBJ databases">
        <title>Mycena genomes resolve the evolution of fungal bioluminescence.</title>
        <authorList>
            <person name="Tsai I.J."/>
        </authorList>
    </citation>
    <scope>NUCLEOTIDE SEQUENCE</scope>
    <source>
        <strain evidence="2">160909Yilan</strain>
    </source>
</reference>
<gene>
    <name evidence="2" type="ORF">MSAN_01552200</name>
</gene>
<keyword evidence="3" id="KW-1185">Reference proteome</keyword>
<evidence type="ECO:0000313" key="3">
    <source>
        <dbReference type="Proteomes" id="UP000623467"/>
    </source>
</evidence>
<evidence type="ECO:0000256" key="1">
    <source>
        <dbReference type="SAM" id="MobiDB-lite"/>
    </source>
</evidence>
<dbReference type="Proteomes" id="UP000623467">
    <property type="component" value="Unassembled WGS sequence"/>
</dbReference>
<feature type="compositionally biased region" description="Polar residues" evidence="1">
    <location>
        <begin position="131"/>
        <end position="140"/>
    </location>
</feature>
<proteinExistence type="predicted"/>
<feature type="region of interest" description="Disordered" evidence="1">
    <location>
        <begin position="121"/>
        <end position="160"/>
    </location>
</feature>
<dbReference type="AlphaFoldDB" id="A0A8H6Y2X6"/>
<sequence>MGFIREKPPQFDALKAFNDFCEKYHLGDEIRHLLQQHGVKTLQSLLDVGDLPLDEMGFKIGHIAELKWALNKSVLDASPTAKLVTNPSYTPSISGGTGGSGGDSLRRGGCVISGGIGGTGGASGIMPGSGRNTQGTSNSRATERIPDAGPALSGGRGGAGGYGGQVGGSGGFGEAAQITAEDVAYFGTITGGFGGAGGESPYQGGSGGTGQGPRLTRLLFSIDDETRRRLPYTKLEDLGIKPDLCRLLVDLGFQSAGGLFEAHETDFPPPQFKIGHIAGLKVVLRKFAASHA</sequence>
<protein>
    <submittedName>
        <fullName evidence="2">Uncharacterized protein</fullName>
    </submittedName>
</protein>
<accession>A0A8H6Y2X6</accession>
<name>A0A8H6Y2X6_9AGAR</name>
<organism evidence="2 3">
    <name type="scientific">Mycena sanguinolenta</name>
    <dbReference type="NCBI Taxonomy" id="230812"/>
    <lineage>
        <taxon>Eukaryota</taxon>
        <taxon>Fungi</taxon>
        <taxon>Dikarya</taxon>
        <taxon>Basidiomycota</taxon>
        <taxon>Agaricomycotina</taxon>
        <taxon>Agaricomycetes</taxon>
        <taxon>Agaricomycetidae</taxon>
        <taxon>Agaricales</taxon>
        <taxon>Marasmiineae</taxon>
        <taxon>Mycenaceae</taxon>
        <taxon>Mycena</taxon>
    </lineage>
</organism>
<dbReference type="EMBL" id="JACAZH010000013">
    <property type="protein sequence ID" value="KAF7351211.1"/>
    <property type="molecule type" value="Genomic_DNA"/>
</dbReference>
<comment type="caution">
    <text evidence="2">The sequence shown here is derived from an EMBL/GenBank/DDBJ whole genome shotgun (WGS) entry which is preliminary data.</text>
</comment>